<gene>
    <name evidence="1" type="ORF">R5W23_000011</name>
</gene>
<comment type="caution">
    <text evidence="1">The sequence shown here is derived from an EMBL/GenBank/DDBJ whole genome shotgun (WGS) entry which is preliminary data.</text>
</comment>
<protein>
    <submittedName>
        <fullName evidence="1">DUF1415 domain-containing protein</fullName>
    </submittedName>
</protein>
<evidence type="ECO:0000313" key="1">
    <source>
        <dbReference type="EMBL" id="MDY3557485.1"/>
    </source>
</evidence>
<evidence type="ECO:0000313" key="2">
    <source>
        <dbReference type="Proteomes" id="UP001272242"/>
    </source>
</evidence>
<keyword evidence="2" id="KW-1185">Reference proteome</keyword>
<dbReference type="EMBL" id="JAXBLV010000001">
    <property type="protein sequence ID" value="MDY3557485.1"/>
    <property type="molecule type" value="Genomic_DNA"/>
</dbReference>
<proteinExistence type="predicted"/>
<dbReference type="Proteomes" id="UP001272242">
    <property type="component" value="Unassembled WGS sequence"/>
</dbReference>
<name>A0ABU5EQL3_9BACT</name>
<accession>A0ABU5EQL3</accession>
<dbReference type="Pfam" id="PF07209">
    <property type="entry name" value="DUF1415"/>
    <property type="match status" value="1"/>
</dbReference>
<reference evidence="2" key="1">
    <citation type="journal article" date="2023" name="Mar. Drugs">
        <title>Gemmata algarum, a Novel Planctomycete Isolated from an Algal Mat, Displays Antimicrobial Activity.</title>
        <authorList>
            <person name="Kumar G."/>
            <person name="Kallscheuer N."/>
            <person name="Kashif M."/>
            <person name="Ahamad S."/>
            <person name="Jagadeeshwari U."/>
            <person name="Pannikurungottu S."/>
            <person name="Haufschild T."/>
            <person name="Kabuu M."/>
            <person name="Sasikala C."/>
            <person name="Jogler C."/>
            <person name="Ramana C."/>
        </authorList>
    </citation>
    <scope>NUCLEOTIDE SEQUENCE [LARGE SCALE GENOMIC DNA]</scope>
    <source>
        <strain evidence="2">JC673</strain>
    </source>
</reference>
<dbReference type="RefSeq" id="WP_320684551.1">
    <property type="nucleotide sequence ID" value="NZ_JAXBLV010000001.1"/>
</dbReference>
<organism evidence="1 2">
    <name type="scientific">Gemmata algarum</name>
    <dbReference type="NCBI Taxonomy" id="2975278"/>
    <lineage>
        <taxon>Bacteria</taxon>
        <taxon>Pseudomonadati</taxon>
        <taxon>Planctomycetota</taxon>
        <taxon>Planctomycetia</taxon>
        <taxon>Gemmatales</taxon>
        <taxon>Gemmataceae</taxon>
        <taxon>Gemmata</taxon>
    </lineage>
</organism>
<sequence>MDPDAVIEATQRWIREVVIGLNLCPFARRVFDGGLIRYSVTDAADTAALAAALTEQLHSLATAPAEVIETAFLIHPNALADFFDYNDFVAGADELVAELGLEGVIQIASFHPQYQFAGTRPDDVENYTNRSPFPMLHLLREESISRVNDDPEKLLDIPKRNIETIRKLGRAKLLALVNRAPG</sequence>
<dbReference type="InterPro" id="IPR009858">
    <property type="entry name" value="DUF1415"/>
</dbReference>